<reference evidence="5 8" key="2">
    <citation type="submission" date="2018-07" db="EMBL/GenBank/DDBJ databases">
        <title>Genomic Encyclopedia of Archaeal and Bacterial Type Strains, Phase II (KMG-II): from individual species to whole genera.</title>
        <authorList>
            <person name="Goeker M."/>
        </authorList>
    </citation>
    <scope>NUCLEOTIDE SEQUENCE [LARGE SCALE GENOMIC DNA]</scope>
    <source>
        <strain evidence="5 8">JA575</strain>
    </source>
</reference>
<sequence length="401" mass="42185">METRAPFVIVGAFVLAAIFAVFGFVFWLHNTSGVGARTSYHIQFRDPVPGLLVGAAVLFNGIRVGEVTALALAPDDPRRVDATIAVAPSTPIRPDTKVGLDFQGLTGVPVVALEGGKQLTGSAIATTLVAEPGAGMSMTQAAREALRKVDSVLGENAGPLKDTIANFRTFSEWLSSKTGKLDGILGGVERMTGANEPEVKKVVYDLSAAAGFPPPSPPLKGQLVIPESNTVILFDSQKVLLSPGLEIPAFAGAQWSDSIPKMLQEKLIQSFENYDIAHAPMRPNDSVQPDYQLLTDIRSFQVVGEGTDLTAEIAFSAKIIDKDGKLIGAKLFQHATPLDKPEPAAAVTAFDKSFDAIAKELVPWAAQALASGHSEAEPAAARPTTAPAPTAPRSSGTTKGR</sequence>
<dbReference type="Proteomes" id="UP000256343">
    <property type="component" value="Unassembled WGS sequence"/>
</dbReference>
<reference evidence="6 7" key="1">
    <citation type="submission" date="2017-08" db="EMBL/GenBank/DDBJ databases">
        <authorList>
            <person name="de Groot N.N."/>
        </authorList>
    </citation>
    <scope>NUCLEOTIDE SEQUENCE [LARGE SCALE GENOMIC DNA]</scope>
    <source>
        <strain evidence="6 7">JA575</strain>
    </source>
</reference>
<feature type="transmembrane region" description="Helical" evidence="2">
    <location>
        <begin position="7"/>
        <end position="28"/>
    </location>
</feature>
<keyword evidence="2" id="KW-0472">Membrane</keyword>
<feature type="domain" description="ABC-type transport auxiliary lipoprotein component" evidence="4">
    <location>
        <begin position="235"/>
        <end position="361"/>
    </location>
</feature>
<dbReference type="InterPro" id="IPR003399">
    <property type="entry name" value="Mce/MlaD"/>
</dbReference>
<dbReference type="OrthoDB" id="9808689at2"/>
<evidence type="ECO:0000256" key="2">
    <source>
        <dbReference type="SAM" id="Phobius"/>
    </source>
</evidence>
<feature type="region of interest" description="Disordered" evidence="1">
    <location>
        <begin position="368"/>
        <end position="401"/>
    </location>
</feature>
<dbReference type="SUPFAM" id="SSF159594">
    <property type="entry name" value="XCC0632-like"/>
    <property type="match status" value="1"/>
</dbReference>
<keyword evidence="8" id="KW-1185">Reference proteome</keyword>
<protein>
    <submittedName>
        <fullName evidence="6">Phospholipid/cholesterol/gamma-HCH transport system substrate-binding protein</fullName>
    </submittedName>
</protein>
<evidence type="ECO:0000313" key="7">
    <source>
        <dbReference type="Proteomes" id="UP000252631"/>
    </source>
</evidence>
<name>A0A336JV20_9BRAD</name>
<evidence type="ECO:0000313" key="8">
    <source>
        <dbReference type="Proteomes" id="UP000256343"/>
    </source>
</evidence>
<feature type="domain" description="Mce/MlaD" evidence="3">
    <location>
        <begin position="40"/>
        <end position="116"/>
    </location>
</feature>
<accession>A0A336JV20</accession>
<evidence type="ECO:0000256" key="1">
    <source>
        <dbReference type="SAM" id="MobiDB-lite"/>
    </source>
</evidence>
<evidence type="ECO:0000313" key="5">
    <source>
        <dbReference type="EMBL" id="RED30337.1"/>
    </source>
</evidence>
<dbReference type="PANTHER" id="PTHR36698">
    <property type="entry name" value="BLL5892 PROTEIN"/>
    <property type="match status" value="1"/>
</dbReference>
<keyword evidence="2" id="KW-1133">Transmembrane helix</keyword>
<dbReference type="InterPro" id="IPR005586">
    <property type="entry name" value="ABC_trans_aux"/>
</dbReference>
<dbReference type="Pfam" id="PF02470">
    <property type="entry name" value="MlaD"/>
    <property type="match status" value="1"/>
</dbReference>
<evidence type="ECO:0000259" key="4">
    <source>
        <dbReference type="Pfam" id="PF03886"/>
    </source>
</evidence>
<dbReference type="RefSeq" id="WP_114359373.1">
    <property type="nucleotide sequence ID" value="NZ_QRDT01000017.1"/>
</dbReference>
<evidence type="ECO:0000259" key="3">
    <source>
        <dbReference type="Pfam" id="PF02470"/>
    </source>
</evidence>
<proteinExistence type="predicted"/>
<evidence type="ECO:0000313" key="6">
    <source>
        <dbReference type="EMBL" id="SSW92206.1"/>
    </source>
</evidence>
<dbReference type="Pfam" id="PF03886">
    <property type="entry name" value="ABC_trans_aux"/>
    <property type="match status" value="1"/>
</dbReference>
<dbReference type="EMBL" id="QRDT01000017">
    <property type="protein sequence ID" value="RED30337.1"/>
    <property type="molecule type" value="Genomic_DNA"/>
</dbReference>
<keyword evidence="2" id="KW-0812">Transmembrane</keyword>
<dbReference type="Proteomes" id="UP000252631">
    <property type="component" value="Unassembled WGS sequence"/>
</dbReference>
<gene>
    <name evidence="5" type="ORF">BJ125_11765</name>
    <name evidence="6" type="ORF">SAMN05892882_11765</name>
</gene>
<feature type="compositionally biased region" description="Low complexity" evidence="1">
    <location>
        <begin position="377"/>
        <end position="393"/>
    </location>
</feature>
<dbReference type="Gene3D" id="3.40.50.10610">
    <property type="entry name" value="ABC-type transport auxiliary lipoprotein component"/>
    <property type="match status" value="1"/>
</dbReference>
<dbReference type="EMBL" id="UFQQ01000017">
    <property type="protein sequence ID" value="SSW92206.1"/>
    <property type="molecule type" value="Genomic_DNA"/>
</dbReference>
<dbReference type="PANTHER" id="PTHR36698:SF2">
    <property type="entry name" value="MCE_MLAD DOMAIN-CONTAINING PROTEIN"/>
    <property type="match status" value="1"/>
</dbReference>
<dbReference type="AlphaFoldDB" id="A0A336JV20"/>
<organism evidence="6 7">
    <name type="scientific">Rhodopseudomonas pentothenatexigens</name>
    <dbReference type="NCBI Taxonomy" id="999699"/>
    <lineage>
        <taxon>Bacteria</taxon>
        <taxon>Pseudomonadati</taxon>
        <taxon>Pseudomonadota</taxon>
        <taxon>Alphaproteobacteria</taxon>
        <taxon>Hyphomicrobiales</taxon>
        <taxon>Nitrobacteraceae</taxon>
        <taxon>Rhodopseudomonas</taxon>
    </lineage>
</organism>